<feature type="region of interest" description="Disordered" evidence="1">
    <location>
        <begin position="306"/>
        <end position="337"/>
    </location>
</feature>
<feature type="region of interest" description="Disordered" evidence="1">
    <location>
        <begin position="593"/>
        <end position="642"/>
    </location>
</feature>
<dbReference type="Proteomes" id="UP000192927">
    <property type="component" value="Unassembled WGS sequence"/>
</dbReference>
<evidence type="ECO:0000256" key="1">
    <source>
        <dbReference type="SAM" id="MobiDB-lite"/>
    </source>
</evidence>
<feature type="compositionally biased region" description="Polar residues" evidence="1">
    <location>
        <begin position="607"/>
        <end position="631"/>
    </location>
</feature>
<reference evidence="3" key="1">
    <citation type="submission" date="2017-03" db="EMBL/GenBank/DDBJ databases">
        <authorList>
            <person name="Sharma R."/>
            <person name="Thines M."/>
        </authorList>
    </citation>
    <scope>NUCLEOTIDE SEQUENCE [LARGE SCALE GENOMIC DNA]</scope>
</reference>
<feature type="compositionally biased region" description="Low complexity" evidence="1">
    <location>
        <begin position="1"/>
        <end position="26"/>
    </location>
</feature>
<proteinExistence type="predicted"/>
<feature type="region of interest" description="Disordered" evidence="1">
    <location>
        <begin position="347"/>
        <end position="366"/>
    </location>
</feature>
<feature type="region of interest" description="Disordered" evidence="1">
    <location>
        <begin position="1066"/>
        <end position="1096"/>
    </location>
</feature>
<feature type="compositionally biased region" description="Polar residues" evidence="1">
    <location>
        <begin position="27"/>
        <end position="36"/>
    </location>
</feature>
<feature type="region of interest" description="Disordered" evidence="1">
    <location>
        <begin position="104"/>
        <end position="129"/>
    </location>
</feature>
<feature type="region of interest" description="Disordered" evidence="1">
    <location>
        <begin position="249"/>
        <end position="273"/>
    </location>
</feature>
<feature type="compositionally biased region" description="Polar residues" evidence="1">
    <location>
        <begin position="968"/>
        <end position="986"/>
    </location>
</feature>
<protein>
    <submittedName>
        <fullName evidence="2">Uncharacterized protein</fullName>
    </submittedName>
</protein>
<evidence type="ECO:0000313" key="2">
    <source>
        <dbReference type="EMBL" id="SLM36473.1"/>
    </source>
</evidence>
<dbReference type="EMBL" id="FWEW01001088">
    <property type="protein sequence ID" value="SLM36473.1"/>
    <property type="molecule type" value="Genomic_DNA"/>
</dbReference>
<organism evidence="2 3">
    <name type="scientific">Lasallia pustulata</name>
    <dbReference type="NCBI Taxonomy" id="136370"/>
    <lineage>
        <taxon>Eukaryota</taxon>
        <taxon>Fungi</taxon>
        <taxon>Dikarya</taxon>
        <taxon>Ascomycota</taxon>
        <taxon>Pezizomycotina</taxon>
        <taxon>Lecanoromycetes</taxon>
        <taxon>OSLEUM clade</taxon>
        <taxon>Umbilicariomycetidae</taxon>
        <taxon>Umbilicariales</taxon>
        <taxon>Umbilicariaceae</taxon>
        <taxon>Lasallia</taxon>
    </lineage>
</organism>
<name>A0A1W5D014_9LECA</name>
<accession>A0A1W5D014</accession>
<feature type="compositionally biased region" description="Low complexity" evidence="1">
    <location>
        <begin position="306"/>
        <end position="319"/>
    </location>
</feature>
<sequence length="1322" mass="142826">MALSRESSFGSWPSSSSRDDVQSVNSGVESEPNSPTGEAAHMALTSTHATYHEIHVDQVSEVLPTLENGAPMLSGDAEPTAGTVEHRLQTLPLNTASMLIQHQTPMAPRSEDEDLKQEQPRGTATPSTATVVQATDQENLNVLVYDIASLLELGKGPCTIPKEMGRCDSDTKENVFKDFLKEDNTRLRGLSNTSTVASESMEAEEQIVFLGQAQRSQRQAIRQPYGPPQSSLAQQHAGFARFLREHASPPHHRVTAGGRIVPNGPLSPPPMFRLDTIDSIVQSQNFSAPAQSPQLPQPVVTSAFDAAQTAQSNSASADSTDPKPGPSNASSEQQGYAALSGRAMNSIEGPAVGSSGQRQASIGRPMPGNVGGVLQIPPGAVPTMTLEGGGMIVAYQGIMLRATLDQANNTMLEPVQVVCQAPEIQQPVAIYPQANPYFTGPLGFQPVTMLPSPSALASSMPLANSTNGAHLFQHHQLQTEAQLQALKNHYDDLHSQLEALDRHVALYRHLLPPTVNASMVAQRIQLVQQLDSIRVNIRDKEQLERSISEILHMPQGSQATFEQYGRQTFQTAAGAQSHTPMLNVGHHMMGAAAPVTSDLPHGRLSHETNSSSKTLSKSGATQNGSKSSTYLSPDAPAFVPNNTSASAFRTVGETQGKGDEQKHPKTATHQAAHSALTKIPCPAGDNLSVVIQDDIDYVDRLALNEHPGPKLFCSTIEEFQEVIRRAREQARLYGCAGGQSKDPEYDAEQDIRWAMTSSDAIPLPTTIPDHVSNPRPWKWGDSPFNIYADQGYFFANMGRLKFGYKGMPPIDTSTWGQEDSDDNLAATTLTRKDSLDSLPGNARRDLAPFDYSNWGKLPCPPDVGSAGGCTSVWAKVLPTQAENSGGNPPAVSTTDANHQDFCTMAHGNTSEAGSDDGWYTPGRARLWPIRCNPQDWFVKGWPTTPPSTFTAITPDETWGPKSPYPHQSKVSHPATENTSQYSQASGMTKEPFEEPTGSRTYAKKTTFSSDDVSKLQTSQPLPSVKAVEGSNQKPYQAYVEDAVDSPTGIVSYWDIVAKEIASGSRKKKTWYKHNDKDDDDSSSVDSWRTTSPERESYQKILQRAEFIKSSLTTDASPGKTVGLEQSKVFDPSELKAVRVPSPAKNTEANPFYLNMLKDSRYSATTVVSDGVVHGSVGSGELAKKENQNAQIQANAAVGGEDKTKQGLPSSIAPNAGMWQNYQVHKAPSSIATQVYEVHGYLPPYSAANSLNGGDSAVSPHRRPPSCALLGGGVSIEGLPVGRMDRFPTGDYDTGSQFFSTVREQEREDMATHKPLNPPNWQA</sequence>
<keyword evidence="3" id="KW-1185">Reference proteome</keyword>
<feature type="region of interest" description="Disordered" evidence="1">
    <location>
        <begin position="1"/>
        <end position="38"/>
    </location>
</feature>
<evidence type="ECO:0000313" key="3">
    <source>
        <dbReference type="Proteomes" id="UP000192927"/>
    </source>
</evidence>
<feature type="region of interest" description="Disordered" evidence="1">
    <location>
        <begin position="952"/>
        <end position="1030"/>
    </location>
</feature>
<feature type="compositionally biased region" description="Polar residues" evidence="1">
    <location>
        <begin position="997"/>
        <end position="1021"/>
    </location>
</feature>
<feature type="compositionally biased region" description="Polar residues" evidence="1">
    <location>
        <begin position="120"/>
        <end position="129"/>
    </location>
</feature>